<dbReference type="PROSITE" id="PS00530">
    <property type="entry name" value="RNASE_T2_1"/>
    <property type="match status" value="1"/>
</dbReference>
<dbReference type="PROSITE" id="PS00531">
    <property type="entry name" value="RNASE_T2_2"/>
    <property type="match status" value="1"/>
</dbReference>
<evidence type="ECO:0000313" key="4">
    <source>
        <dbReference type="EMBL" id="SFL31210.1"/>
    </source>
</evidence>
<dbReference type="CDD" id="cd01062">
    <property type="entry name" value="RNase_T2_prok"/>
    <property type="match status" value="1"/>
</dbReference>
<dbReference type="InterPro" id="IPR039378">
    <property type="entry name" value="RNase_T2_prok"/>
</dbReference>
<evidence type="ECO:0000313" key="5">
    <source>
        <dbReference type="Proteomes" id="UP000198851"/>
    </source>
</evidence>
<feature type="chain" id="PRO_5011744965" evidence="3">
    <location>
        <begin position="20"/>
        <end position="212"/>
    </location>
</feature>
<dbReference type="PANTHER" id="PTHR11240">
    <property type="entry name" value="RIBONUCLEASE T2"/>
    <property type="match status" value="1"/>
</dbReference>
<dbReference type="InterPro" id="IPR018188">
    <property type="entry name" value="RNase_T2_His_AS_1"/>
</dbReference>
<keyword evidence="5" id="KW-1185">Reference proteome</keyword>
<dbReference type="SUPFAM" id="SSF55895">
    <property type="entry name" value="Ribonuclease Rh-like"/>
    <property type="match status" value="1"/>
</dbReference>
<evidence type="ECO:0000256" key="2">
    <source>
        <dbReference type="RuleBase" id="RU004328"/>
    </source>
</evidence>
<evidence type="ECO:0000256" key="1">
    <source>
        <dbReference type="ARBA" id="ARBA00007469"/>
    </source>
</evidence>
<proteinExistence type="inferred from homology"/>
<name>A0A1I4GP14_9RHOB</name>
<comment type="similarity">
    <text evidence="1 2">Belongs to the RNase T2 family.</text>
</comment>
<sequence length="212" mass="24041">MRQLLSLAFTLLAALPALADDDIAGEFDYYVLALSWSPNWCAIEGDAKNSPQCDYGEDHGWILHGLWPQYHRGWPDYCNTSHRNPPRHVTNAMADIMGTSGLAWHQWKKHGTCSGMSSEDYYALSREAYGRINRPQVFRKLDKTVRLPASVVEDAFLKANPQLEHDMLTITCRDGFIQEARVCLSRDLTPVPCGRDVARDCKLDSARFDPLR</sequence>
<evidence type="ECO:0000256" key="3">
    <source>
        <dbReference type="SAM" id="SignalP"/>
    </source>
</evidence>
<feature type="signal peptide" evidence="3">
    <location>
        <begin position="1"/>
        <end position="19"/>
    </location>
</feature>
<dbReference type="Pfam" id="PF00445">
    <property type="entry name" value="Ribonuclease_T2"/>
    <property type="match status" value="1"/>
</dbReference>
<dbReference type="InterPro" id="IPR001568">
    <property type="entry name" value="RNase_T2-like"/>
</dbReference>
<dbReference type="GO" id="GO:0003723">
    <property type="term" value="F:RNA binding"/>
    <property type="evidence" value="ECO:0007669"/>
    <property type="project" value="InterPro"/>
</dbReference>
<dbReference type="InterPro" id="IPR036430">
    <property type="entry name" value="RNase_T2-like_sf"/>
</dbReference>
<organism evidence="4 5">
    <name type="scientific">Shimia haliotis</name>
    <dbReference type="NCBI Taxonomy" id="1280847"/>
    <lineage>
        <taxon>Bacteria</taxon>
        <taxon>Pseudomonadati</taxon>
        <taxon>Pseudomonadota</taxon>
        <taxon>Alphaproteobacteria</taxon>
        <taxon>Rhodobacterales</taxon>
        <taxon>Roseobacteraceae</taxon>
    </lineage>
</organism>
<reference evidence="5" key="1">
    <citation type="submission" date="2016-10" db="EMBL/GenBank/DDBJ databases">
        <authorList>
            <person name="Varghese N."/>
            <person name="Submissions S."/>
        </authorList>
    </citation>
    <scope>NUCLEOTIDE SEQUENCE [LARGE SCALE GENOMIC DNA]</scope>
    <source>
        <strain evidence="5">DSM 28453</strain>
    </source>
</reference>
<keyword evidence="3" id="KW-0732">Signal</keyword>
<dbReference type="InterPro" id="IPR033130">
    <property type="entry name" value="RNase_T2_His_AS_2"/>
</dbReference>
<protein>
    <submittedName>
        <fullName evidence="4">Ribonuclease T2</fullName>
    </submittedName>
</protein>
<dbReference type="GO" id="GO:0006401">
    <property type="term" value="P:RNA catabolic process"/>
    <property type="evidence" value="ECO:0007669"/>
    <property type="project" value="TreeGrafter"/>
</dbReference>
<dbReference type="OrthoDB" id="4720638at2"/>
<dbReference type="Proteomes" id="UP000198851">
    <property type="component" value="Unassembled WGS sequence"/>
</dbReference>
<dbReference type="AlphaFoldDB" id="A0A1I4GP14"/>
<dbReference type="STRING" id="1280847.SAMN04488036_10970"/>
<dbReference type="PANTHER" id="PTHR11240:SF22">
    <property type="entry name" value="RIBONUCLEASE T2"/>
    <property type="match status" value="1"/>
</dbReference>
<dbReference type="RefSeq" id="WP_093325538.1">
    <property type="nucleotide sequence ID" value="NZ_FOSZ01000009.1"/>
</dbReference>
<dbReference type="GO" id="GO:0033897">
    <property type="term" value="F:ribonuclease T2 activity"/>
    <property type="evidence" value="ECO:0007669"/>
    <property type="project" value="InterPro"/>
</dbReference>
<dbReference type="EMBL" id="FOSZ01000009">
    <property type="protein sequence ID" value="SFL31210.1"/>
    <property type="molecule type" value="Genomic_DNA"/>
</dbReference>
<gene>
    <name evidence="4" type="ORF">SAMN04488036_10970</name>
</gene>
<dbReference type="Gene3D" id="3.90.730.10">
    <property type="entry name" value="Ribonuclease T2-like"/>
    <property type="match status" value="1"/>
</dbReference>
<accession>A0A1I4GP14</accession>